<dbReference type="Gene3D" id="6.10.140.2220">
    <property type="match status" value="1"/>
</dbReference>
<evidence type="ECO:0000256" key="1">
    <source>
        <dbReference type="ARBA" id="ARBA00022723"/>
    </source>
</evidence>
<evidence type="ECO:0000256" key="3">
    <source>
        <dbReference type="ARBA" id="ARBA00022833"/>
    </source>
</evidence>
<feature type="domain" description="MYND-type" evidence="4">
    <location>
        <begin position="289"/>
        <end position="328"/>
    </location>
</feature>
<dbReference type="GO" id="GO:0008270">
    <property type="term" value="F:zinc ion binding"/>
    <property type="evidence" value="ECO:0007669"/>
    <property type="project" value="UniProtKB-KW"/>
</dbReference>
<keyword evidence="1" id="KW-0479">Metal-binding</keyword>
<keyword evidence="3" id="KW-0862">Zinc</keyword>
<reference evidence="5" key="1">
    <citation type="submission" date="2018-10" db="EMBL/GenBank/DDBJ databases">
        <title>Hidden diversity of soil giant viruses.</title>
        <authorList>
            <person name="Schulz F."/>
            <person name="Alteio L."/>
            <person name="Goudeau D."/>
            <person name="Ryan E.M."/>
            <person name="Malmstrom R.R."/>
            <person name="Blanchard J."/>
            <person name="Woyke T."/>
        </authorList>
    </citation>
    <scope>NUCLEOTIDE SEQUENCE</scope>
    <source>
        <strain evidence="5">BAV1</strain>
    </source>
</reference>
<gene>
    <name evidence="5" type="ORF">Barrevirus2_4</name>
</gene>
<name>A0A3G4ZS64_9VIRU</name>
<evidence type="ECO:0000313" key="5">
    <source>
        <dbReference type="EMBL" id="AYV76851.1"/>
    </source>
</evidence>
<sequence length="334" mass="38824">MSSSGPLTILIIRPNDFEFNKELYYKNLGTLTSDLNVLIEERTIDFKDMMETIVTEIGLTPELMGDSQICYETEDNVYQLCFVSKGLDTTVNRVATYLIGEPVTGTAILLNSKINKNTYTCLPDHTLISDLSTILYSKFVHKGLVLPDNESEPVYEYDYFGHPLEGLEKEENGYMKYKLFDLNFLGFDLGFFSQVLNKDELKVNKRATRLFGKERLYGDTVFFHKLPHEFLDMTVSLYDGINQLSYGSLTRRELRKEEEREGEKLNDLPLNFNRYHVLANRLKEDKKRCDNCANPLDNNKLICSGCYRMRYHDSECQKGDWKRHACECLYNKKI</sequence>
<evidence type="ECO:0000259" key="4">
    <source>
        <dbReference type="PROSITE" id="PS50865"/>
    </source>
</evidence>
<dbReference type="Pfam" id="PF01753">
    <property type="entry name" value="zf-MYND"/>
    <property type="match status" value="1"/>
</dbReference>
<evidence type="ECO:0000256" key="2">
    <source>
        <dbReference type="ARBA" id="ARBA00022771"/>
    </source>
</evidence>
<dbReference type="EMBL" id="MK071999">
    <property type="protein sequence ID" value="AYV76851.1"/>
    <property type="molecule type" value="Genomic_DNA"/>
</dbReference>
<dbReference type="InterPro" id="IPR002893">
    <property type="entry name" value="Znf_MYND"/>
</dbReference>
<keyword evidence="2" id="KW-0863">Zinc-finger</keyword>
<protein>
    <recommendedName>
        <fullName evidence="4">MYND-type domain-containing protein</fullName>
    </recommendedName>
</protein>
<dbReference type="PROSITE" id="PS50865">
    <property type="entry name" value="ZF_MYND_2"/>
    <property type="match status" value="1"/>
</dbReference>
<proteinExistence type="predicted"/>
<dbReference type="SUPFAM" id="SSF144232">
    <property type="entry name" value="HIT/MYND zinc finger-like"/>
    <property type="match status" value="1"/>
</dbReference>
<organism evidence="5">
    <name type="scientific">Barrevirus sp</name>
    <dbReference type="NCBI Taxonomy" id="2487763"/>
    <lineage>
        <taxon>Viruses</taxon>
        <taxon>Varidnaviria</taxon>
        <taxon>Bamfordvirae</taxon>
        <taxon>Nucleocytoviricota</taxon>
        <taxon>Megaviricetes</taxon>
        <taxon>Imitervirales</taxon>
        <taxon>Mimiviridae</taxon>
        <taxon>Klosneuvirinae</taxon>
    </lineage>
</organism>
<accession>A0A3G4ZS64</accession>